<proteinExistence type="predicted"/>
<reference evidence="2" key="1">
    <citation type="submission" date="2016-02" db="EMBL/GenBank/DDBJ databases">
        <title>Genome sequence of Bacillus trypoxylicola KCTC 13244(T).</title>
        <authorList>
            <person name="Jeong H."/>
            <person name="Park S.-H."/>
            <person name="Choi S.-K."/>
        </authorList>
    </citation>
    <scope>NUCLEOTIDE SEQUENCE [LARGE SCALE GENOMIC DNA]</scope>
    <source>
        <strain evidence="2">KCTC 13244</strain>
    </source>
</reference>
<name>A0A162EKB7_9BACI</name>
<dbReference type="RefSeq" id="WP_061948007.1">
    <property type="nucleotide sequence ID" value="NZ_LTAO01000009.1"/>
</dbReference>
<accession>A0A162EKB7</accession>
<dbReference type="AlphaFoldDB" id="A0A162EKB7"/>
<feature type="transmembrane region" description="Helical" evidence="1">
    <location>
        <begin position="160"/>
        <end position="179"/>
    </location>
</feature>
<keyword evidence="1" id="KW-0472">Membrane</keyword>
<evidence type="ECO:0000313" key="2">
    <source>
        <dbReference type="EMBL" id="KYG33118.1"/>
    </source>
</evidence>
<feature type="transmembrane region" description="Helical" evidence="1">
    <location>
        <begin position="133"/>
        <end position="154"/>
    </location>
</feature>
<keyword evidence="1" id="KW-0812">Transmembrane</keyword>
<gene>
    <name evidence="2" type="ORF">AZF04_17375</name>
</gene>
<evidence type="ECO:0000256" key="1">
    <source>
        <dbReference type="SAM" id="Phobius"/>
    </source>
</evidence>
<feature type="transmembrane region" description="Helical" evidence="1">
    <location>
        <begin position="28"/>
        <end position="45"/>
    </location>
</feature>
<keyword evidence="1" id="KW-1133">Transmembrane helix</keyword>
<feature type="transmembrane region" description="Helical" evidence="1">
    <location>
        <begin position="6"/>
        <end position="21"/>
    </location>
</feature>
<dbReference type="STRING" id="519424.AZF04_17375"/>
<keyword evidence="3" id="KW-1185">Reference proteome</keyword>
<feature type="transmembrane region" description="Helical" evidence="1">
    <location>
        <begin position="107"/>
        <end position="126"/>
    </location>
</feature>
<evidence type="ECO:0000313" key="3">
    <source>
        <dbReference type="Proteomes" id="UP000075806"/>
    </source>
</evidence>
<comment type="caution">
    <text evidence="2">The sequence shown here is derived from an EMBL/GenBank/DDBJ whole genome shotgun (WGS) entry which is preliminary data.</text>
</comment>
<feature type="transmembrane region" description="Helical" evidence="1">
    <location>
        <begin position="75"/>
        <end position="95"/>
    </location>
</feature>
<dbReference type="Proteomes" id="UP000075806">
    <property type="component" value="Unassembled WGS sequence"/>
</dbReference>
<protein>
    <submittedName>
        <fullName evidence="2">Uncharacterized protein</fullName>
    </submittedName>
</protein>
<dbReference type="Pfam" id="PF24124">
    <property type="entry name" value="YphA"/>
    <property type="match status" value="1"/>
</dbReference>
<sequence length="222" mass="25850">MEGSSFIWMCWLLWVWSTFFLEKSNKRFYLATISLLLIALIPVEIELFSVKLNMAIIFIFILLCYLMRTIRLLKLLYMLGISICIAMACISFQLFSLYDPVVLFIDIRYYLSAFSILLAAFVFGRFSHKLSTCIMGIVIGEFFWGITSYTFFSVGQIGRLFIFDVVFYSALFLLSLYGFKQCALFINRILTLWLKSRHWIEEERFSNTQSAKSTIKGQVAKG</sequence>
<feature type="transmembrane region" description="Helical" evidence="1">
    <location>
        <begin position="51"/>
        <end position="68"/>
    </location>
</feature>
<organism evidence="2 3">
    <name type="scientific">Alkalihalobacillus trypoxylicola</name>
    <dbReference type="NCBI Taxonomy" id="519424"/>
    <lineage>
        <taxon>Bacteria</taxon>
        <taxon>Bacillati</taxon>
        <taxon>Bacillota</taxon>
        <taxon>Bacilli</taxon>
        <taxon>Bacillales</taxon>
        <taxon>Bacillaceae</taxon>
        <taxon>Alkalihalobacillus</taxon>
    </lineage>
</organism>
<dbReference type="EMBL" id="LTAO01000009">
    <property type="protein sequence ID" value="KYG33118.1"/>
    <property type="molecule type" value="Genomic_DNA"/>
</dbReference>
<dbReference type="InterPro" id="IPR014617">
    <property type="entry name" value="YphA_Bacsu"/>
</dbReference>
<dbReference type="OrthoDB" id="2965169at2"/>